<dbReference type="EMBL" id="JAUZQC010000004">
    <property type="protein sequence ID" value="KAK5872985.1"/>
    <property type="molecule type" value="Genomic_DNA"/>
</dbReference>
<keyword evidence="3" id="KW-0863">Zinc-finger</keyword>
<dbReference type="Pfam" id="PF02008">
    <property type="entry name" value="zf-CXXC"/>
    <property type="match status" value="1"/>
</dbReference>
<dbReference type="GO" id="GO:0006346">
    <property type="term" value="P:DNA methylation-dependent constitutive heterochromatin formation"/>
    <property type="evidence" value="ECO:0007669"/>
    <property type="project" value="TreeGrafter"/>
</dbReference>
<feature type="domain" description="MBD" evidence="10">
    <location>
        <begin position="115"/>
        <end position="182"/>
    </location>
</feature>
<sequence length="401" mass="44660">MNEEPVGAPASVTEPEAKDVGQSTETISSETEISTEKNPPSSDPVKETPVQVKEEDKAAGLEPPVDWFEPLEDDDYDEAESLAGESEKSVSVAGSEKNNKKVYKFQLPRRKRSHPDEGWEEWPILGDGWKRKEVVRRSGSSIGQKDVYYLSPRGDRVRSRVELMSAMVAVDLSTFEYKSGKFIEGGLPTTRVRNRAKRKVPESSSSESSFMERGEGADTPDSYHRLTPNLPPKNVPPQQSVLSSNSTVVIPKQEYEEPPAEEKNKVQLPSSSRALPLPSINGEVGSEENTLVCSRCSISFIGTWYDKQRKRPCCPSCWASSKTKEHPMVRFRKWIPCGQCVGCLNTVNCGQCANCKNGLQSPETRKALMPETQMYLSYSQAGPWKWGLHAAEALQRNSRDV</sequence>
<proteinExistence type="predicted"/>
<evidence type="ECO:0000256" key="4">
    <source>
        <dbReference type="ARBA" id="ARBA00022833"/>
    </source>
</evidence>
<evidence type="ECO:0000313" key="11">
    <source>
        <dbReference type="EMBL" id="KAK5872985.1"/>
    </source>
</evidence>
<name>A0AAN7Y6B2_ELEMC</name>
<reference evidence="11 12" key="1">
    <citation type="journal article" date="2023" name="Genes (Basel)">
        <title>Chromosome-Level Genome Assembly and Circadian Gene Repertoire of the Patagonia Blennie Eleginops maclovinus-The Closest Ancestral Proxy of Antarctic Cryonotothenioids.</title>
        <authorList>
            <person name="Cheng C.C."/>
            <person name="Rivera-Colon A.G."/>
            <person name="Minhas B.F."/>
            <person name="Wilson L."/>
            <person name="Rayamajhi N."/>
            <person name="Vargas-Chacoff L."/>
            <person name="Catchen J.M."/>
        </authorList>
    </citation>
    <scope>NUCLEOTIDE SEQUENCE [LARGE SCALE GENOMIC DNA]</scope>
    <source>
        <strain evidence="11">JMC-PN-2008</strain>
    </source>
</reference>
<gene>
    <name evidence="11" type="ORF">PBY51_013636</name>
</gene>
<evidence type="ECO:0000313" key="12">
    <source>
        <dbReference type="Proteomes" id="UP001346869"/>
    </source>
</evidence>
<evidence type="ECO:0000256" key="6">
    <source>
        <dbReference type="ARBA" id="ARBA00023125"/>
    </source>
</evidence>
<feature type="region of interest" description="Disordered" evidence="9">
    <location>
        <begin position="1"/>
        <end position="95"/>
    </location>
</feature>
<feature type="compositionally biased region" description="Low complexity" evidence="9">
    <location>
        <begin position="23"/>
        <end position="32"/>
    </location>
</feature>
<feature type="compositionally biased region" description="Low complexity" evidence="9">
    <location>
        <begin position="268"/>
        <end position="279"/>
    </location>
</feature>
<dbReference type="Gene3D" id="3.30.890.10">
    <property type="entry name" value="Methyl-cpg-binding Protein 2, Chain A"/>
    <property type="match status" value="1"/>
</dbReference>
<dbReference type="SUPFAM" id="SSF54171">
    <property type="entry name" value="DNA-binding domain"/>
    <property type="match status" value="1"/>
</dbReference>
<keyword evidence="12" id="KW-1185">Reference proteome</keyword>
<dbReference type="PROSITE" id="PS50982">
    <property type="entry name" value="MBD"/>
    <property type="match status" value="1"/>
</dbReference>
<keyword evidence="4" id="KW-0862">Zinc</keyword>
<keyword evidence="2" id="KW-0479">Metal-binding</keyword>
<dbReference type="Proteomes" id="UP001346869">
    <property type="component" value="Unassembled WGS sequence"/>
</dbReference>
<evidence type="ECO:0000256" key="1">
    <source>
        <dbReference type="ARBA" id="ARBA00004123"/>
    </source>
</evidence>
<dbReference type="GO" id="GO:0000122">
    <property type="term" value="P:negative regulation of transcription by RNA polymerase II"/>
    <property type="evidence" value="ECO:0007669"/>
    <property type="project" value="TreeGrafter"/>
</dbReference>
<keyword evidence="7" id="KW-0804">Transcription</keyword>
<feature type="compositionally biased region" description="Polar residues" evidence="9">
    <location>
        <begin position="236"/>
        <end position="248"/>
    </location>
</feature>
<evidence type="ECO:0000256" key="5">
    <source>
        <dbReference type="ARBA" id="ARBA00023015"/>
    </source>
</evidence>
<dbReference type="PANTHER" id="PTHR12396:SF57">
    <property type="entry name" value="METHYL-CPG-BINDING DOMAIN PROTEIN 1"/>
    <property type="match status" value="1"/>
</dbReference>
<keyword evidence="6" id="KW-0238">DNA-binding</keyword>
<protein>
    <recommendedName>
        <fullName evidence="10">MBD domain-containing protein</fullName>
    </recommendedName>
</protein>
<comment type="caution">
    <text evidence="11">The sequence shown here is derived from an EMBL/GenBank/DDBJ whole genome shotgun (WGS) entry which is preliminary data.</text>
</comment>
<evidence type="ECO:0000256" key="7">
    <source>
        <dbReference type="ARBA" id="ARBA00023163"/>
    </source>
</evidence>
<dbReference type="AlphaFoldDB" id="A0AAN7Y6B2"/>
<dbReference type="InterPro" id="IPR001739">
    <property type="entry name" value="Methyl_CpG_DNA-bd"/>
</dbReference>
<dbReference type="PANTHER" id="PTHR12396">
    <property type="entry name" value="METHYL-CPG BINDING PROTEIN, MBD"/>
    <property type="match status" value="1"/>
</dbReference>
<feature type="compositionally biased region" description="Acidic residues" evidence="9">
    <location>
        <begin position="69"/>
        <end position="80"/>
    </location>
</feature>
<accession>A0AAN7Y6B2</accession>
<dbReference type="GO" id="GO:0008270">
    <property type="term" value="F:zinc ion binding"/>
    <property type="evidence" value="ECO:0007669"/>
    <property type="project" value="UniProtKB-KW"/>
</dbReference>
<dbReference type="GO" id="GO:0005654">
    <property type="term" value="C:nucleoplasm"/>
    <property type="evidence" value="ECO:0007669"/>
    <property type="project" value="UniProtKB-ARBA"/>
</dbReference>
<keyword evidence="8" id="KW-0539">Nucleus</keyword>
<evidence type="ECO:0000256" key="2">
    <source>
        <dbReference type="ARBA" id="ARBA00022723"/>
    </source>
</evidence>
<dbReference type="InterPro" id="IPR002857">
    <property type="entry name" value="Znf_CXXC"/>
</dbReference>
<evidence type="ECO:0000256" key="8">
    <source>
        <dbReference type="ARBA" id="ARBA00023242"/>
    </source>
</evidence>
<feature type="region of interest" description="Disordered" evidence="9">
    <location>
        <begin position="193"/>
        <end position="281"/>
    </location>
</feature>
<reference evidence="11 12" key="2">
    <citation type="journal article" date="2023" name="Mol. Biol. Evol.">
        <title>Genomics of Secondarily Temperate Adaptation in the Only Non-Antarctic Icefish.</title>
        <authorList>
            <person name="Rivera-Colon A.G."/>
            <person name="Rayamajhi N."/>
            <person name="Minhas B.F."/>
            <person name="Madrigal G."/>
            <person name="Bilyk K.T."/>
            <person name="Yoon V."/>
            <person name="Hune M."/>
            <person name="Gregory S."/>
            <person name="Cheng C.H.C."/>
            <person name="Catchen J.M."/>
        </authorList>
    </citation>
    <scope>NUCLEOTIDE SEQUENCE [LARGE SCALE GENOMIC DNA]</scope>
    <source>
        <strain evidence="11">JMC-PN-2008</strain>
    </source>
</reference>
<organism evidence="11 12">
    <name type="scientific">Eleginops maclovinus</name>
    <name type="common">Patagonian blennie</name>
    <name type="synonym">Eleginus maclovinus</name>
    <dbReference type="NCBI Taxonomy" id="56733"/>
    <lineage>
        <taxon>Eukaryota</taxon>
        <taxon>Metazoa</taxon>
        <taxon>Chordata</taxon>
        <taxon>Craniata</taxon>
        <taxon>Vertebrata</taxon>
        <taxon>Euteleostomi</taxon>
        <taxon>Actinopterygii</taxon>
        <taxon>Neopterygii</taxon>
        <taxon>Teleostei</taxon>
        <taxon>Neoteleostei</taxon>
        <taxon>Acanthomorphata</taxon>
        <taxon>Eupercaria</taxon>
        <taxon>Perciformes</taxon>
        <taxon>Notothenioidei</taxon>
        <taxon>Eleginopidae</taxon>
        <taxon>Eleginops</taxon>
    </lineage>
</organism>
<comment type="subcellular location">
    <subcellularLocation>
        <location evidence="1">Nucleus</location>
    </subcellularLocation>
</comment>
<keyword evidence="5" id="KW-0805">Transcription regulation</keyword>
<dbReference type="InterPro" id="IPR016177">
    <property type="entry name" value="DNA-bd_dom_sf"/>
</dbReference>
<evidence type="ECO:0000256" key="9">
    <source>
        <dbReference type="SAM" id="MobiDB-lite"/>
    </source>
</evidence>
<dbReference type="GO" id="GO:0008327">
    <property type="term" value="F:methyl-CpG binding"/>
    <property type="evidence" value="ECO:0007669"/>
    <property type="project" value="TreeGrafter"/>
</dbReference>
<dbReference type="Pfam" id="PF01429">
    <property type="entry name" value="MBD"/>
    <property type="match status" value="1"/>
</dbReference>
<evidence type="ECO:0000259" key="10">
    <source>
        <dbReference type="PROSITE" id="PS50982"/>
    </source>
</evidence>
<evidence type="ECO:0000256" key="3">
    <source>
        <dbReference type="ARBA" id="ARBA00022771"/>
    </source>
</evidence>
<dbReference type="SMART" id="SM00391">
    <property type="entry name" value="MBD"/>
    <property type="match status" value="1"/>
</dbReference>
<feature type="compositionally biased region" description="Basic and acidic residues" evidence="9">
    <location>
        <begin position="210"/>
        <end position="224"/>
    </location>
</feature>